<protein>
    <submittedName>
        <fullName evidence="2">Uncharacterized protein</fullName>
    </submittedName>
</protein>
<keyword evidence="1" id="KW-0732">Signal</keyword>
<dbReference type="AlphaFoldDB" id="A0AAD9SPF6"/>
<comment type="caution">
    <text evidence="2">The sequence shown here is derived from an EMBL/GenBank/DDBJ whole genome shotgun (WGS) entry which is preliminary data.</text>
</comment>
<proteinExistence type="predicted"/>
<organism evidence="2 3">
    <name type="scientific">Phomopsis amygdali</name>
    <name type="common">Fusicoccum amygdali</name>
    <dbReference type="NCBI Taxonomy" id="1214568"/>
    <lineage>
        <taxon>Eukaryota</taxon>
        <taxon>Fungi</taxon>
        <taxon>Dikarya</taxon>
        <taxon>Ascomycota</taxon>
        <taxon>Pezizomycotina</taxon>
        <taxon>Sordariomycetes</taxon>
        <taxon>Sordariomycetidae</taxon>
        <taxon>Diaporthales</taxon>
        <taxon>Diaporthaceae</taxon>
        <taxon>Diaporthe</taxon>
    </lineage>
</organism>
<gene>
    <name evidence="2" type="ORF">N8I77_004940</name>
</gene>
<evidence type="ECO:0000313" key="3">
    <source>
        <dbReference type="Proteomes" id="UP001265746"/>
    </source>
</evidence>
<evidence type="ECO:0000256" key="1">
    <source>
        <dbReference type="SAM" id="SignalP"/>
    </source>
</evidence>
<evidence type="ECO:0000313" key="2">
    <source>
        <dbReference type="EMBL" id="KAK2611607.1"/>
    </source>
</evidence>
<dbReference type="EMBL" id="JAUJFL010000002">
    <property type="protein sequence ID" value="KAK2611607.1"/>
    <property type="molecule type" value="Genomic_DNA"/>
</dbReference>
<name>A0AAD9SPF6_PHOAM</name>
<dbReference type="Proteomes" id="UP001265746">
    <property type="component" value="Unassembled WGS sequence"/>
</dbReference>
<accession>A0AAD9SPF6</accession>
<keyword evidence="3" id="KW-1185">Reference proteome</keyword>
<reference evidence="2" key="1">
    <citation type="submission" date="2023-06" db="EMBL/GenBank/DDBJ databases">
        <authorList>
            <person name="Noh H."/>
        </authorList>
    </citation>
    <scope>NUCLEOTIDE SEQUENCE</scope>
    <source>
        <strain evidence="2">DUCC20226</strain>
    </source>
</reference>
<feature type="chain" id="PRO_5042274458" evidence="1">
    <location>
        <begin position="18"/>
        <end position="237"/>
    </location>
</feature>
<sequence length="237" mass="25757">MYIKPAVLLSFLGAAQALVAPRILQFDDVIVPNDDGSYSVMKDFEYGIQKSKREMLNKRAIHSPPTAPSVAALDKRCDESTEVQVLTDTNFNNWDVAMSPVIANTGSNTATVAVTKGYSISNSLAITESASYTIVPEILTVSLSITVKTEWTTSDSQTFTYWVPAGQYGVVVSNPYVRRVTGNLVTGCTDSPSYEPFTSDSYTDQTYSGMSWVKGPIVLCNNTAYPIPYCVGTGTHK</sequence>
<feature type="signal peptide" evidence="1">
    <location>
        <begin position="1"/>
        <end position="17"/>
    </location>
</feature>